<dbReference type="EMBL" id="JBHSAQ010000013">
    <property type="protein sequence ID" value="MFC3959512.1"/>
    <property type="molecule type" value="Genomic_DNA"/>
</dbReference>
<evidence type="ECO:0000256" key="2">
    <source>
        <dbReference type="ARBA" id="ARBA00022723"/>
    </source>
</evidence>
<evidence type="ECO:0000259" key="3">
    <source>
        <dbReference type="Pfam" id="PF01557"/>
    </source>
</evidence>
<keyword evidence="5" id="KW-1185">Reference proteome</keyword>
<dbReference type="InterPro" id="IPR036663">
    <property type="entry name" value="Fumarylacetoacetase_C_sf"/>
</dbReference>
<accession>A0ABD5NR12</accession>
<dbReference type="Pfam" id="PF01557">
    <property type="entry name" value="FAA_hydrolase"/>
    <property type="match status" value="1"/>
</dbReference>
<gene>
    <name evidence="4" type="ORF">ACFOUR_14200</name>
</gene>
<name>A0ABD5NR12_9EURY</name>
<dbReference type="InterPro" id="IPR011234">
    <property type="entry name" value="Fumarylacetoacetase-like_C"/>
</dbReference>
<sequence>MRYYRSAWGASGPQLLAVDGDTAYDLTAAKPSLDGFTDLARASDLTGTPVDDIARRLRDEAPIVDRELIDDGAPAAEPTEAAAADGNALVPVEAAEVWAAGVTYAISEQAREEESDMPQLYLDVYDAERPELFFKSTARRTVGPGEPIGIRGDSDWNVPEPELAVVLHRGEIVGYTIGNDVSSRDIEGENPLYLPQAKVYDRSCAIGPCVASTERIEDPHDLDLSMTIRRGGETVYDESTSTSELVRTCEELVSHLQTHNTLPETTVLLTGTSLVPDDEFTLQEGDVVSISIEGIGTLENPVCTV</sequence>
<evidence type="ECO:0000313" key="5">
    <source>
        <dbReference type="Proteomes" id="UP001595846"/>
    </source>
</evidence>
<reference evidence="4 5" key="1">
    <citation type="journal article" date="2019" name="Int. J. Syst. Evol. Microbiol.">
        <title>The Global Catalogue of Microorganisms (GCM) 10K type strain sequencing project: providing services to taxonomists for standard genome sequencing and annotation.</title>
        <authorList>
            <consortium name="The Broad Institute Genomics Platform"/>
            <consortium name="The Broad Institute Genome Sequencing Center for Infectious Disease"/>
            <person name="Wu L."/>
            <person name="Ma J."/>
        </authorList>
    </citation>
    <scope>NUCLEOTIDE SEQUENCE [LARGE SCALE GENOMIC DNA]</scope>
    <source>
        <strain evidence="4 5">IBRC-M 10256</strain>
    </source>
</reference>
<dbReference type="Proteomes" id="UP001595846">
    <property type="component" value="Unassembled WGS sequence"/>
</dbReference>
<dbReference type="GeneID" id="73902135"/>
<dbReference type="RefSeq" id="WP_256533024.1">
    <property type="nucleotide sequence ID" value="NZ_CP101824.1"/>
</dbReference>
<dbReference type="Gene3D" id="3.90.850.10">
    <property type="entry name" value="Fumarylacetoacetase-like, C-terminal domain"/>
    <property type="match status" value="1"/>
</dbReference>
<proteinExistence type="inferred from homology"/>
<keyword evidence="2" id="KW-0479">Metal-binding</keyword>
<dbReference type="GO" id="GO:0016787">
    <property type="term" value="F:hydrolase activity"/>
    <property type="evidence" value="ECO:0007669"/>
    <property type="project" value="UniProtKB-KW"/>
</dbReference>
<comment type="similarity">
    <text evidence="1">Belongs to the FAH family.</text>
</comment>
<evidence type="ECO:0000256" key="1">
    <source>
        <dbReference type="ARBA" id="ARBA00010211"/>
    </source>
</evidence>
<dbReference type="GO" id="GO:0044281">
    <property type="term" value="P:small molecule metabolic process"/>
    <property type="evidence" value="ECO:0007669"/>
    <property type="project" value="UniProtKB-ARBA"/>
</dbReference>
<protein>
    <submittedName>
        <fullName evidence="4">Fumarylacetoacetate hydrolase family protein</fullName>
    </submittedName>
</protein>
<comment type="caution">
    <text evidence="4">The sequence shown here is derived from an EMBL/GenBank/DDBJ whole genome shotgun (WGS) entry which is preliminary data.</text>
</comment>
<dbReference type="AlphaFoldDB" id="A0ABD5NR12"/>
<dbReference type="SUPFAM" id="SSF56529">
    <property type="entry name" value="FAH"/>
    <property type="match status" value="1"/>
</dbReference>
<organism evidence="4 5">
    <name type="scientific">Halovivax cerinus</name>
    <dbReference type="NCBI Taxonomy" id="1487865"/>
    <lineage>
        <taxon>Archaea</taxon>
        <taxon>Methanobacteriati</taxon>
        <taxon>Methanobacteriota</taxon>
        <taxon>Stenosarchaea group</taxon>
        <taxon>Halobacteria</taxon>
        <taxon>Halobacteriales</taxon>
        <taxon>Natrialbaceae</taxon>
        <taxon>Halovivax</taxon>
    </lineage>
</organism>
<dbReference type="PANTHER" id="PTHR42796">
    <property type="entry name" value="FUMARYLACETOACETATE HYDROLASE DOMAIN-CONTAINING PROTEIN 2A-RELATED"/>
    <property type="match status" value="1"/>
</dbReference>
<dbReference type="GO" id="GO:0046872">
    <property type="term" value="F:metal ion binding"/>
    <property type="evidence" value="ECO:0007669"/>
    <property type="project" value="UniProtKB-KW"/>
</dbReference>
<keyword evidence="4" id="KW-0378">Hydrolase</keyword>
<evidence type="ECO:0000313" key="4">
    <source>
        <dbReference type="EMBL" id="MFC3959512.1"/>
    </source>
</evidence>
<dbReference type="PANTHER" id="PTHR42796:SF7">
    <property type="entry name" value="2-DEHYDRO-3-DEOXY-D-ARABINONATE DEHYDRATASE"/>
    <property type="match status" value="1"/>
</dbReference>
<dbReference type="InterPro" id="IPR051121">
    <property type="entry name" value="FAH"/>
</dbReference>
<feature type="domain" description="Fumarylacetoacetase-like C-terminal" evidence="3">
    <location>
        <begin position="108"/>
        <end position="302"/>
    </location>
</feature>